<reference evidence="1" key="1">
    <citation type="submission" date="2022-02" db="EMBL/GenBank/DDBJ databases">
        <title>Qipengyuania spongiae sp. nov., isolated from marine sponge.</title>
        <authorList>
            <person name="Li Z."/>
            <person name="Zhang M."/>
        </authorList>
    </citation>
    <scope>NUCLEOTIDE SEQUENCE</scope>
    <source>
        <strain evidence="1">PHS-Z21</strain>
    </source>
</reference>
<dbReference type="RefSeq" id="WP_265558287.1">
    <property type="nucleotide sequence ID" value="NZ_CP092471.1"/>
</dbReference>
<organism evidence="1 2">
    <name type="scientific">Qipengyuania spongiae</name>
    <dbReference type="NCBI Taxonomy" id="2909673"/>
    <lineage>
        <taxon>Bacteria</taxon>
        <taxon>Pseudomonadati</taxon>
        <taxon>Pseudomonadota</taxon>
        <taxon>Alphaproteobacteria</taxon>
        <taxon>Sphingomonadales</taxon>
        <taxon>Erythrobacteraceae</taxon>
        <taxon>Qipengyuania</taxon>
    </lineage>
</organism>
<proteinExistence type="predicted"/>
<protein>
    <submittedName>
        <fullName evidence="1">Uncharacterized protein</fullName>
    </submittedName>
</protein>
<accession>A0ABY5T1A1</accession>
<evidence type="ECO:0000313" key="2">
    <source>
        <dbReference type="Proteomes" id="UP001065265"/>
    </source>
</evidence>
<name>A0ABY5T1A1_9SPHN</name>
<gene>
    <name evidence="1" type="ORF">L1F33_12850</name>
</gene>
<keyword evidence="2" id="KW-1185">Reference proteome</keyword>
<dbReference type="Proteomes" id="UP001065265">
    <property type="component" value="Chromosome"/>
</dbReference>
<sequence length="129" mass="14070">MNLTAVQVSNPAHTLMIASPGPVFRWSQAHFRRVLSPRWMRMMAKARRKGLLHDVAYVTYDAGEGGARLATDGIGRPHLIVGTLFLRKLLASGPDETTVADLHATLGSVLNESEDVETAMANLAEYLTV</sequence>
<evidence type="ECO:0000313" key="1">
    <source>
        <dbReference type="EMBL" id="UVI39106.1"/>
    </source>
</evidence>
<dbReference type="EMBL" id="CP092471">
    <property type="protein sequence ID" value="UVI39106.1"/>
    <property type="molecule type" value="Genomic_DNA"/>
</dbReference>